<organism evidence="1 2">
    <name type="scientific">Saccharopolyspora erythraea</name>
    <name type="common">Streptomyces erythraeus</name>
    <dbReference type="NCBI Taxonomy" id="1836"/>
    <lineage>
        <taxon>Bacteria</taxon>
        <taxon>Bacillati</taxon>
        <taxon>Actinomycetota</taxon>
        <taxon>Actinomycetes</taxon>
        <taxon>Pseudonocardiales</taxon>
        <taxon>Pseudonocardiaceae</taxon>
        <taxon>Saccharopolyspora</taxon>
    </lineage>
</organism>
<accession>A0ABP3LSY6</accession>
<sequence>MAAGYDDGMRYDEFLKQLKEKSGIESPEQVSTIVLEELGSRLEGQEPADLAGQLPPELKGPLTRHTGAAEKFGADEFFRRIAEREGRGGDPEIGQAHARAVLGTIAGFVSEGELEDVRSQLPAGFRELVAP</sequence>
<comment type="caution">
    <text evidence="1">The sequence shown here is derived from an EMBL/GenBank/DDBJ whole genome shotgun (WGS) entry which is preliminary data.</text>
</comment>
<protein>
    <recommendedName>
        <fullName evidence="3">DUF2267 domain-containing protein</fullName>
    </recommendedName>
</protein>
<dbReference type="InterPro" id="IPR018727">
    <property type="entry name" value="DUF2267"/>
</dbReference>
<evidence type="ECO:0008006" key="3">
    <source>
        <dbReference type="Google" id="ProtNLM"/>
    </source>
</evidence>
<dbReference type="RefSeq" id="WP_009944385.1">
    <property type="nucleotide sequence ID" value="NZ_BAAAGS010000001.1"/>
</dbReference>
<dbReference type="Gene3D" id="1.10.490.110">
    <property type="entry name" value="Uncharacterized conserved protein DUF2267"/>
    <property type="match status" value="1"/>
</dbReference>
<dbReference type="Proteomes" id="UP001500729">
    <property type="component" value="Unassembled WGS sequence"/>
</dbReference>
<proteinExistence type="predicted"/>
<evidence type="ECO:0000313" key="2">
    <source>
        <dbReference type="Proteomes" id="UP001500729"/>
    </source>
</evidence>
<dbReference type="InterPro" id="IPR038282">
    <property type="entry name" value="DUF2267_sf"/>
</dbReference>
<dbReference type="EMBL" id="BAAAGS010000001">
    <property type="protein sequence ID" value="GAA0505978.1"/>
    <property type="molecule type" value="Genomic_DNA"/>
</dbReference>
<evidence type="ECO:0000313" key="1">
    <source>
        <dbReference type="EMBL" id="GAA0505978.1"/>
    </source>
</evidence>
<keyword evidence="2" id="KW-1185">Reference proteome</keyword>
<gene>
    <name evidence="1" type="ORF">GCM10009533_00840</name>
</gene>
<reference evidence="2" key="1">
    <citation type="journal article" date="2019" name="Int. J. Syst. Evol. Microbiol.">
        <title>The Global Catalogue of Microorganisms (GCM) 10K type strain sequencing project: providing services to taxonomists for standard genome sequencing and annotation.</title>
        <authorList>
            <consortium name="The Broad Institute Genomics Platform"/>
            <consortium name="The Broad Institute Genome Sequencing Center for Infectious Disease"/>
            <person name="Wu L."/>
            <person name="Ma J."/>
        </authorList>
    </citation>
    <scope>NUCLEOTIDE SEQUENCE [LARGE SCALE GENOMIC DNA]</scope>
    <source>
        <strain evidence="2">JCM 10303</strain>
    </source>
</reference>
<name>A0ABP3LSY6_SACER</name>
<dbReference type="Pfam" id="PF10025">
    <property type="entry name" value="DUF2267"/>
    <property type="match status" value="1"/>
</dbReference>